<gene>
    <name evidence="3" type="ORF">BECKLPF1236A_GA0070988_100445</name>
    <name evidence="4" type="ORF">BECKLPF1236C_GA0070990_100134</name>
</gene>
<evidence type="ECO:0000313" key="3">
    <source>
        <dbReference type="EMBL" id="VFK10816.1"/>
    </source>
</evidence>
<evidence type="ECO:0000256" key="1">
    <source>
        <dbReference type="ARBA" id="ARBA00001971"/>
    </source>
</evidence>
<evidence type="ECO:0008006" key="5">
    <source>
        <dbReference type="Google" id="ProtNLM"/>
    </source>
</evidence>
<dbReference type="GO" id="GO:0005506">
    <property type="term" value="F:iron ion binding"/>
    <property type="evidence" value="ECO:0007669"/>
    <property type="project" value="InterPro"/>
</dbReference>
<dbReference type="InterPro" id="IPR036396">
    <property type="entry name" value="Cyt_P450_sf"/>
</dbReference>
<evidence type="ECO:0000256" key="2">
    <source>
        <dbReference type="ARBA" id="ARBA00010617"/>
    </source>
</evidence>
<evidence type="ECO:0000313" key="4">
    <source>
        <dbReference type="EMBL" id="VFK24417.1"/>
    </source>
</evidence>
<dbReference type="GO" id="GO:0020037">
    <property type="term" value="F:heme binding"/>
    <property type="evidence" value="ECO:0007669"/>
    <property type="project" value="InterPro"/>
</dbReference>
<sequence>MERLLSFRRESQKLVKQWLVLRNTPDHTRIRRLFHAPFTPSQIRTLREDIQARVDTLIDHVEAQGRMDIIGDFAHPLTFGINCEKLIAKSYWVSRNRHGIPCSTNGRKA</sequence>
<protein>
    <recommendedName>
        <fullName evidence="5">Cytochrome P450</fullName>
    </recommendedName>
</protein>
<reference evidence="3" key="1">
    <citation type="submission" date="2019-02" db="EMBL/GenBank/DDBJ databases">
        <authorList>
            <person name="Gruber-Vodicka R. H."/>
            <person name="Seah K. B. B."/>
        </authorList>
    </citation>
    <scope>NUCLEOTIDE SEQUENCE</scope>
    <source>
        <strain evidence="3">BECK_S312</strain>
        <strain evidence="4">BECK_S426</strain>
    </source>
</reference>
<dbReference type="EMBL" id="CAADFP010000013">
    <property type="protein sequence ID" value="VFK24417.1"/>
    <property type="molecule type" value="Genomic_DNA"/>
</dbReference>
<dbReference type="PANTHER" id="PTHR46696">
    <property type="entry name" value="P450, PUTATIVE (EUROFUNG)-RELATED"/>
    <property type="match status" value="1"/>
</dbReference>
<name>A0A450W1Q0_9GAMM</name>
<accession>A0A450W1Q0</accession>
<dbReference type="SUPFAM" id="SSF48264">
    <property type="entry name" value="Cytochrome P450"/>
    <property type="match status" value="1"/>
</dbReference>
<dbReference type="GO" id="GO:0004497">
    <property type="term" value="F:monooxygenase activity"/>
    <property type="evidence" value="ECO:0007669"/>
    <property type="project" value="InterPro"/>
</dbReference>
<comment type="cofactor">
    <cofactor evidence="1">
        <name>heme</name>
        <dbReference type="ChEBI" id="CHEBI:30413"/>
    </cofactor>
</comment>
<dbReference type="AlphaFoldDB" id="A0A450W1Q0"/>
<dbReference type="EMBL" id="CAADFM010000044">
    <property type="protein sequence ID" value="VFK10816.1"/>
    <property type="molecule type" value="Genomic_DNA"/>
</dbReference>
<dbReference type="PANTHER" id="PTHR46696:SF1">
    <property type="entry name" value="CYTOCHROME P450 YJIB-RELATED"/>
    <property type="match status" value="1"/>
</dbReference>
<proteinExistence type="inferred from homology"/>
<organism evidence="3">
    <name type="scientific">Candidatus Kentrum sp. LPFa</name>
    <dbReference type="NCBI Taxonomy" id="2126335"/>
    <lineage>
        <taxon>Bacteria</taxon>
        <taxon>Pseudomonadati</taxon>
        <taxon>Pseudomonadota</taxon>
        <taxon>Gammaproteobacteria</taxon>
        <taxon>Candidatus Kentrum</taxon>
    </lineage>
</organism>
<dbReference type="GO" id="GO:0016705">
    <property type="term" value="F:oxidoreductase activity, acting on paired donors, with incorporation or reduction of molecular oxygen"/>
    <property type="evidence" value="ECO:0007669"/>
    <property type="project" value="InterPro"/>
</dbReference>
<dbReference type="Gene3D" id="1.10.630.10">
    <property type="entry name" value="Cytochrome P450"/>
    <property type="match status" value="1"/>
</dbReference>
<comment type="similarity">
    <text evidence="2">Belongs to the cytochrome P450 family.</text>
</comment>